<dbReference type="AlphaFoldDB" id="A0A101LVA5"/>
<comment type="caution">
    <text evidence="2">The sequence shown here is derived from an EMBL/GenBank/DDBJ whole genome shotgun (WGS) entry which is preliminary data.</text>
</comment>
<proteinExistence type="predicted"/>
<accession>A0A101LVA5</accession>
<evidence type="ECO:0000313" key="2">
    <source>
        <dbReference type="EMBL" id="KUM46001.1"/>
    </source>
</evidence>
<geneLocation type="mitochondrion" evidence="2"/>
<gene>
    <name evidence="2" type="ORF">ABT39_MTgene2104</name>
</gene>
<feature type="compositionally biased region" description="Basic residues" evidence="1">
    <location>
        <begin position="15"/>
        <end position="30"/>
    </location>
</feature>
<evidence type="ECO:0000256" key="1">
    <source>
        <dbReference type="SAM" id="MobiDB-lite"/>
    </source>
</evidence>
<name>A0A101LVA5_PICGL</name>
<sequence>MSLSPNYTIPCYQQMRKRRSPSSQQMRKRRSPCYQLPVIALYPRTLRNHRNVITSADNPYRYGTMKYVTHCTGSYLA</sequence>
<organism evidence="2">
    <name type="scientific">Picea glauca</name>
    <name type="common">White spruce</name>
    <name type="synonym">Pinus glauca</name>
    <dbReference type="NCBI Taxonomy" id="3330"/>
    <lineage>
        <taxon>Eukaryota</taxon>
        <taxon>Viridiplantae</taxon>
        <taxon>Streptophyta</taxon>
        <taxon>Embryophyta</taxon>
        <taxon>Tracheophyta</taxon>
        <taxon>Spermatophyta</taxon>
        <taxon>Pinopsida</taxon>
        <taxon>Pinidae</taxon>
        <taxon>Conifers I</taxon>
        <taxon>Pinales</taxon>
        <taxon>Pinaceae</taxon>
        <taxon>Picea</taxon>
    </lineage>
</organism>
<dbReference type="EMBL" id="LKAM01000014">
    <property type="protein sequence ID" value="KUM46001.1"/>
    <property type="molecule type" value="Genomic_DNA"/>
</dbReference>
<reference evidence="2" key="1">
    <citation type="journal article" date="2015" name="Genome Biol. Evol.">
        <title>Organellar Genomes of White Spruce (Picea glauca): Assembly and Annotation.</title>
        <authorList>
            <person name="Jackman S.D."/>
            <person name="Warren R.L."/>
            <person name="Gibb E.A."/>
            <person name="Vandervalk B.P."/>
            <person name="Mohamadi H."/>
            <person name="Chu J."/>
            <person name="Raymond A."/>
            <person name="Pleasance S."/>
            <person name="Coope R."/>
            <person name="Wildung M.R."/>
            <person name="Ritland C.E."/>
            <person name="Bousquet J."/>
            <person name="Jones S.J."/>
            <person name="Bohlmann J."/>
            <person name="Birol I."/>
        </authorList>
    </citation>
    <scope>NUCLEOTIDE SEQUENCE [LARGE SCALE GENOMIC DNA]</scope>
    <source>
        <tissue evidence="2">Flushing bud</tissue>
    </source>
</reference>
<feature type="region of interest" description="Disordered" evidence="1">
    <location>
        <begin position="1"/>
        <end position="30"/>
    </location>
</feature>
<keyword evidence="2" id="KW-0496">Mitochondrion</keyword>
<protein>
    <submittedName>
        <fullName evidence="2">Uncharacterized protein</fullName>
    </submittedName>
</protein>